<dbReference type="Proteomes" id="UP000619244">
    <property type="component" value="Unassembled WGS sequence"/>
</dbReference>
<organism evidence="1 2">
    <name type="scientific">Streptomyces minutiscleroticus</name>
    <dbReference type="NCBI Taxonomy" id="68238"/>
    <lineage>
        <taxon>Bacteria</taxon>
        <taxon>Bacillati</taxon>
        <taxon>Actinomycetota</taxon>
        <taxon>Actinomycetes</taxon>
        <taxon>Kitasatosporales</taxon>
        <taxon>Streptomycetaceae</taxon>
        <taxon>Streptomyces</taxon>
    </lineage>
</organism>
<evidence type="ECO:0000313" key="1">
    <source>
        <dbReference type="EMBL" id="GGX68838.1"/>
    </source>
</evidence>
<protein>
    <submittedName>
        <fullName evidence="1">Uncharacterized protein</fullName>
    </submittedName>
</protein>
<keyword evidence="2" id="KW-1185">Reference proteome</keyword>
<accession>A0A918KMI3</accession>
<reference evidence="1" key="2">
    <citation type="submission" date="2020-09" db="EMBL/GenBank/DDBJ databases">
        <authorList>
            <person name="Sun Q."/>
            <person name="Ohkuma M."/>
        </authorList>
    </citation>
    <scope>NUCLEOTIDE SEQUENCE</scope>
    <source>
        <strain evidence="1">JCM 4790</strain>
    </source>
</reference>
<gene>
    <name evidence="1" type="ORF">GCM10010358_23980</name>
</gene>
<dbReference type="AlphaFoldDB" id="A0A918KMI3"/>
<name>A0A918KMI3_9ACTN</name>
<sequence length="65" mass="6943">MIRRAAVAVRMQSGIGRGALVQPQGAVAGRDPLLMRSRFFRGPLRGDMTADTLLSITMPTDGSLT</sequence>
<evidence type="ECO:0000313" key="2">
    <source>
        <dbReference type="Proteomes" id="UP000619244"/>
    </source>
</evidence>
<reference evidence="1" key="1">
    <citation type="journal article" date="2014" name="Int. J. Syst. Evol. Microbiol.">
        <title>Complete genome sequence of Corynebacterium casei LMG S-19264T (=DSM 44701T), isolated from a smear-ripened cheese.</title>
        <authorList>
            <consortium name="US DOE Joint Genome Institute (JGI-PGF)"/>
            <person name="Walter F."/>
            <person name="Albersmeier A."/>
            <person name="Kalinowski J."/>
            <person name="Ruckert C."/>
        </authorList>
    </citation>
    <scope>NUCLEOTIDE SEQUENCE</scope>
    <source>
        <strain evidence="1">JCM 4790</strain>
    </source>
</reference>
<proteinExistence type="predicted"/>
<dbReference type="EMBL" id="BMVU01000008">
    <property type="protein sequence ID" value="GGX68838.1"/>
    <property type="molecule type" value="Genomic_DNA"/>
</dbReference>
<comment type="caution">
    <text evidence="1">The sequence shown here is derived from an EMBL/GenBank/DDBJ whole genome shotgun (WGS) entry which is preliminary data.</text>
</comment>